<evidence type="ECO:0000313" key="4">
    <source>
        <dbReference type="Proteomes" id="UP001529272"/>
    </source>
</evidence>
<reference evidence="3" key="2">
    <citation type="submission" date="2023-06" db="EMBL/GenBank/DDBJ databases">
        <authorList>
            <person name="Spilker T."/>
        </authorList>
    </citation>
    <scope>NUCLEOTIDE SEQUENCE</scope>
    <source>
        <strain evidence="3">FLAC1071</strain>
    </source>
</reference>
<organism evidence="3 4">
    <name type="scientific">Mycobacterium intracellulare subsp. chimaera</name>
    <dbReference type="NCBI Taxonomy" id="222805"/>
    <lineage>
        <taxon>Bacteria</taxon>
        <taxon>Bacillati</taxon>
        <taxon>Actinomycetota</taxon>
        <taxon>Actinomycetes</taxon>
        <taxon>Mycobacteriales</taxon>
        <taxon>Mycobacteriaceae</taxon>
        <taxon>Mycobacterium</taxon>
        <taxon>Mycobacterium avium complex (MAC)</taxon>
    </lineage>
</organism>
<feature type="compositionally biased region" description="Low complexity" evidence="1">
    <location>
        <begin position="260"/>
        <end position="271"/>
    </location>
</feature>
<feature type="transmembrane region" description="Helical" evidence="2">
    <location>
        <begin position="19"/>
        <end position="41"/>
    </location>
</feature>
<protein>
    <submittedName>
        <fullName evidence="3">Uncharacterized protein</fullName>
    </submittedName>
</protein>
<name>A0ABT7P6K0_MYCIT</name>
<evidence type="ECO:0000256" key="1">
    <source>
        <dbReference type="SAM" id="MobiDB-lite"/>
    </source>
</evidence>
<dbReference type="Proteomes" id="UP001529272">
    <property type="component" value="Unassembled WGS sequence"/>
</dbReference>
<keyword evidence="4" id="KW-1185">Reference proteome</keyword>
<comment type="caution">
    <text evidence="3">The sequence shown here is derived from an EMBL/GenBank/DDBJ whole genome shotgun (WGS) entry which is preliminary data.</text>
</comment>
<dbReference type="EMBL" id="JASZZX010000025">
    <property type="protein sequence ID" value="MDM3928703.1"/>
    <property type="molecule type" value="Genomic_DNA"/>
</dbReference>
<dbReference type="RefSeq" id="WP_072501647.1">
    <property type="nucleotide sequence ID" value="NZ_CP012886.2"/>
</dbReference>
<keyword evidence="2" id="KW-0472">Membrane</keyword>
<reference evidence="3" key="1">
    <citation type="submission" date="2023-06" db="EMBL/GenBank/DDBJ databases">
        <title>Itaconate inhibition of nontuberculous mycobacteria.</title>
        <authorList>
            <person name="Breen P."/>
            <person name="Zimbric M."/>
            <person name="Caverly L."/>
        </authorList>
    </citation>
    <scope>NUCLEOTIDE SEQUENCE</scope>
    <source>
        <strain evidence="3">FLAC1071</strain>
    </source>
</reference>
<sequence>MVTDGDNWRAPRRRIRPPVVLAGLAALAVAVLVAATVAWLVRDRGTQTPAPPAPPSGPRPLTVLEVAGINALLAQQTTGAHSLSGTISVNGRTLGLHCTYLADGTAGSGTLTAGGLRGDVLIDAGAVYLRGDEPFWSALGVSGSPPPPGWVILPPDFLGGKVFVSPQVWTAALQPTEAARLDAHTYYSGHGNASAVVADNGITHFSVDGVSADVRSVPVPDVVTPAQQLGAGHGPGAPLGRGPGGNWTLSAPAPAPTANPSPTTTSTTPTP</sequence>
<feature type="compositionally biased region" description="Gly residues" evidence="1">
    <location>
        <begin position="231"/>
        <end position="245"/>
    </location>
</feature>
<accession>A0ABT7P6K0</accession>
<keyword evidence="2" id="KW-0812">Transmembrane</keyword>
<feature type="region of interest" description="Disordered" evidence="1">
    <location>
        <begin position="227"/>
        <end position="271"/>
    </location>
</feature>
<proteinExistence type="predicted"/>
<gene>
    <name evidence="3" type="ORF">QRB35_22080</name>
</gene>
<evidence type="ECO:0000256" key="2">
    <source>
        <dbReference type="SAM" id="Phobius"/>
    </source>
</evidence>
<keyword evidence="2" id="KW-1133">Transmembrane helix</keyword>
<evidence type="ECO:0000313" key="3">
    <source>
        <dbReference type="EMBL" id="MDM3928703.1"/>
    </source>
</evidence>